<reference evidence="2" key="1">
    <citation type="submission" date="2016-10" db="EMBL/GenBank/DDBJ databases">
        <authorList>
            <person name="Benchimol M."/>
            <person name="Almeida L.G."/>
            <person name="Vasconcelos A.T."/>
            <person name="Perreira-Neves A."/>
            <person name="Rosa I.A."/>
            <person name="Tasca T."/>
            <person name="Bogo M.R."/>
            <person name="de Souza W."/>
        </authorList>
    </citation>
    <scope>NUCLEOTIDE SEQUENCE [LARGE SCALE GENOMIC DNA]</scope>
    <source>
        <strain evidence="2">K</strain>
    </source>
</reference>
<keyword evidence="1" id="KW-0175">Coiled coil</keyword>
<sequence length="256" mass="30185">MTTFGPFEAYSPCSGPIDEVYASAINAYEKEIQKLQNQIIYMNDQIVKYEKAGKDLDQRTASLQNSNIRLKEELGNTERFNHQLDRQIKAIQKYKSMLTNKETQTNNNELLLARKDNADLKNQIQELITVTNNSINKQNTILQKINHKKEKMTSLKNEVQTATSDLEKSVNRENDFIKKIVKIKNKKKNYKADNMRLNLRLTETEGNLDESDLLNERLRNKYEQLQDKQKQINTQEILNRQREIYEQYNRLKYTTT</sequence>
<dbReference type="AlphaFoldDB" id="A0A1J4K179"/>
<protein>
    <submittedName>
        <fullName evidence="2">Uncharacterized protein</fullName>
    </submittedName>
</protein>
<proteinExistence type="predicted"/>
<evidence type="ECO:0000313" key="3">
    <source>
        <dbReference type="Proteomes" id="UP000179807"/>
    </source>
</evidence>
<feature type="coiled-coil region" evidence="1">
    <location>
        <begin position="145"/>
        <end position="235"/>
    </location>
</feature>
<dbReference type="GeneID" id="94841291"/>
<feature type="coiled-coil region" evidence="1">
    <location>
        <begin position="18"/>
        <end position="52"/>
    </location>
</feature>
<dbReference type="VEuPathDB" id="TrichDB:TRFO_29117"/>
<dbReference type="Proteomes" id="UP000179807">
    <property type="component" value="Unassembled WGS sequence"/>
</dbReference>
<dbReference type="RefSeq" id="XP_068356646.1">
    <property type="nucleotide sequence ID" value="XM_068506587.1"/>
</dbReference>
<organism evidence="2 3">
    <name type="scientific">Tritrichomonas foetus</name>
    <dbReference type="NCBI Taxonomy" id="1144522"/>
    <lineage>
        <taxon>Eukaryota</taxon>
        <taxon>Metamonada</taxon>
        <taxon>Parabasalia</taxon>
        <taxon>Tritrichomonadida</taxon>
        <taxon>Tritrichomonadidae</taxon>
        <taxon>Tritrichomonas</taxon>
    </lineage>
</organism>
<gene>
    <name evidence="2" type="ORF">TRFO_29117</name>
</gene>
<comment type="caution">
    <text evidence="2">The sequence shown here is derived from an EMBL/GenBank/DDBJ whole genome shotgun (WGS) entry which is preliminary data.</text>
</comment>
<dbReference type="EMBL" id="MLAK01000825">
    <property type="protein sequence ID" value="OHT03510.1"/>
    <property type="molecule type" value="Genomic_DNA"/>
</dbReference>
<evidence type="ECO:0000256" key="1">
    <source>
        <dbReference type="SAM" id="Coils"/>
    </source>
</evidence>
<evidence type="ECO:0000313" key="2">
    <source>
        <dbReference type="EMBL" id="OHT03510.1"/>
    </source>
</evidence>
<keyword evidence="3" id="KW-1185">Reference proteome</keyword>
<name>A0A1J4K179_9EUKA</name>
<accession>A0A1J4K179</accession>